<evidence type="ECO:0000256" key="6">
    <source>
        <dbReference type="ARBA" id="ARBA00022989"/>
    </source>
</evidence>
<evidence type="ECO:0000256" key="3">
    <source>
        <dbReference type="ARBA" id="ARBA00022448"/>
    </source>
</evidence>
<sequence>MEGAFFWTVAVIASIMVGLSKGGLPVVAMTSVPILSLVMPPLQAAGLLLPIYIVSDAFGLWAYRRDYDLRVLKIMVPSTAIGIFIGWATAAWVSDAVVGGLIGLLGAVFAATRLAGIGVSAAPRPARTGPGLFWGAVAGFTSFVSHAGGPPYQVYVLPLGLTKTVFAGTSTILFAWVNAAKLPAYWSVGMLSWDSLPVAVWLMAPASLAVLAGVRLVRVIPEALFFRIVLWALLLLSLRLIWVAFT</sequence>
<feature type="transmembrane region" description="Helical" evidence="8">
    <location>
        <begin position="155"/>
        <end position="177"/>
    </location>
</feature>
<keyword evidence="10" id="KW-1185">Reference proteome</keyword>
<comment type="subcellular location">
    <subcellularLocation>
        <location evidence="1 8">Cell membrane</location>
        <topology evidence="1 8">Multi-pass membrane protein</topology>
    </subcellularLocation>
</comment>
<evidence type="ECO:0000256" key="1">
    <source>
        <dbReference type="ARBA" id="ARBA00004651"/>
    </source>
</evidence>
<comment type="caution">
    <text evidence="9">The sequence shown here is derived from an EMBL/GenBank/DDBJ whole genome shotgun (WGS) entry which is preliminary data.</text>
</comment>
<dbReference type="PANTHER" id="PTHR30269">
    <property type="entry name" value="TRANSMEMBRANE PROTEIN YFCA"/>
    <property type="match status" value="1"/>
</dbReference>
<comment type="similarity">
    <text evidence="2 8">Belongs to the 4-toluene sulfonate uptake permease (TSUP) (TC 2.A.102) family.</text>
</comment>
<evidence type="ECO:0000256" key="7">
    <source>
        <dbReference type="ARBA" id="ARBA00023136"/>
    </source>
</evidence>
<keyword evidence="5 8" id="KW-0812">Transmembrane</keyword>
<dbReference type="AlphaFoldDB" id="A0A8K0XYE7"/>
<evidence type="ECO:0000313" key="10">
    <source>
        <dbReference type="Proteomes" id="UP000648908"/>
    </source>
</evidence>
<evidence type="ECO:0000256" key="2">
    <source>
        <dbReference type="ARBA" id="ARBA00009142"/>
    </source>
</evidence>
<accession>A0A8K0XYE7</accession>
<dbReference type="PANTHER" id="PTHR30269:SF37">
    <property type="entry name" value="MEMBRANE TRANSPORTER PROTEIN"/>
    <property type="match status" value="1"/>
</dbReference>
<dbReference type="EMBL" id="JAESVN010000001">
    <property type="protein sequence ID" value="MBL4915646.1"/>
    <property type="molecule type" value="Genomic_DNA"/>
</dbReference>
<keyword evidence="6 8" id="KW-1133">Transmembrane helix</keyword>
<evidence type="ECO:0000256" key="8">
    <source>
        <dbReference type="RuleBase" id="RU363041"/>
    </source>
</evidence>
<feature type="transmembrane region" description="Helical" evidence="8">
    <location>
        <begin position="224"/>
        <end position="245"/>
    </location>
</feature>
<keyword evidence="3" id="KW-0813">Transport</keyword>
<organism evidence="9 10">
    <name type="scientific">Szabonella alba</name>
    <dbReference type="NCBI Taxonomy" id="2804194"/>
    <lineage>
        <taxon>Bacteria</taxon>
        <taxon>Pseudomonadati</taxon>
        <taxon>Pseudomonadota</taxon>
        <taxon>Alphaproteobacteria</taxon>
        <taxon>Rhodobacterales</taxon>
        <taxon>Paracoccaceae</taxon>
        <taxon>Szabonella</taxon>
    </lineage>
</organism>
<dbReference type="Proteomes" id="UP000648908">
    <property type="component" value="Unassembled WGS sequence"/>
</dbReference>
<feature type="transmembrane region" description="Helical" evidence="8">
    <location>
        <begin position="74"/>
        <end position="93"/>
    </location>
</feature>
<dbReference type="RefSeq" id="WP_202686233.1">
    <property type="nucleotide sequence ID" value="NZ_JAESVN010000001.1"/>
</dbReference>
<dbReference type="GO" id="GO:0005886">
    <property type="term" value="C:plasma membrane"/>
    <property type="evidence" value="ECO:0007669"/>
    <property type="project" value="UniProtKB-SubCell"/>
</dbReference>
<dbReference type="InterPro" id="IPR052017">
    <property type="entry name" value="TSUP"/>
</dbReference>
<dbReference type="Pfam" id="PF01925">
    <property type="entry name" value="TauE"/>
    <property type="match status" value="1"/>
</dbReference>
<keyword evidence="7 8" id="KW-0472">Membrane</keyword>
<proteinExistence type="inferred from homology"/>
<reference evidence="9" key="1">
    <citation type="submission" date="2021-01" db="EMBL/GenBank/DDBJ databases">
        <title>Tabrizicola alba sp. nov. a motile alkaliphilic bacterium isolated from a soda lake.</title>
        <authorList>
            <person name="Szuroczki S."/>
            <person name="Abbaszade G."/>
            <person name="Schumann P."/>
            <person name="Toth E."/>
        </authorList>
    </citation>
    <scope>NUCLEOTIDE SEQUENCE</scope>
    <source>
        <strain evidence="9">DMG-N-6</strain>
    </source>
</reference>
<gene>
    <name evidence="9" type="ORF">JL811_00295</name>
</gene>
<protein>
    <recommendedName>
        <fullName evidence="8">Probable membrane transporter protein</fullName>
    </recommendedName>
</protein>
<feature type="transmembrane region" description="Helical" evidence="8">
    <location>
        <begin position="44"/>
        <end position="62"/>
    </location>
</feature>
<name>A0A8K0XYE7_9RHOB</name>
<evidence type="ECO:0000256" key="4">
    <source>
        <dbReference type="ARBA" id="ARBA00022475"/>
    </source>
</evidence>
<feature type="transmembrane region" description="Helical" evidence="8">
    <location>
        <begin position="198"/>
        <end position="218"/>
    </location>
</feature>
<feature type="transmembrane region" description="Helical" evidence="8">
    <location>
        <begin position="99"/>
        <end position="119"/>
    </location>
</feature>
<keyword evidence="4 8" id="KW-1003">Cell membrane</keyword>
<evidence type="ECO:0000313" key="9">
    <source>
        <dbReference type="EMBL" id="MBL4915646.1"/>
    </source>
</evidence>
<evidence type="ECO:0000256" key="5">
    <source>
        <dbReference type="ARBA" id="ARBA00022692"/>
    </source>
</evidence>
<dbReference type="InterPro" id="IPR002781">
    <property type="entry name" value="TM_pro_TauE-like"/>
</dbReference>